<protein>
    <submittedName>
        <fullName evidence="2">Uncharacterized protein</fullName>
    </submittedName>
</protein>
<comment type="caution">
    <text evidence="2">The sequence shown here is derived from an EMBL/GenBank/DDBJ whole genome shotgun (WGS) entry which is preliminary data.</text>
</comment>
<accession>A0A409XLT8</accession>
<dbReference type="Proteomes" id="UP000283269">
    <property type="component" value="Unassembled WGS sequence"/>
</dbReference>
<evidence type="ECO:0000313" key="2">
    <source>
        <dbReference type="EMBL" id="PPQ91732.1"/>
    </source>
</evidence>
<dbReference type="EMBL" id="NHYD01001262">
    <property type="protein sequence ID" value="PPQ91732.1"/>
    <property type="molecule type" value="Genomic_DNA"/>
</dbReference>
<sequence>MNTTFPAFSAQSTEELIRGMQILQMDRYSRFSSSFICFYDYIITFDQEASCLIVDVNYKTNIIMADLDVLSAENSIHAIAIHEEHFCDISFPRYAYGFWIPKLAFECFLCSLAIIRGLQHFKLYGLHYSTGARLIDIMIRDSILYFITIGITYLVCMVIWIVDLDKLDVPVGFSVAISSTLCNRMIFKIHRIYANDVDVTNSGKLSVSDS</sequence>
<proteinExistence type="predicted"/>
<dbReference type="AlphaFoldDB" id="A0A409XLT8"/>
<evidence type="ECO:0000313" key="3">
    <source>
        <dbReference type="Proteomes" id="UP000283269"/>
    </source>
</evidence>
<dbReference type="OrthoDB" id="3349377at2759"/>
<keyword evidence="3" id="KW-1185">Reference proteome</keyword>
<keyword evidence="1" id="KW-1133">Transmembrane helix</keyword>
<dbReference type="InParanoid" id="A0A409XLT8"/>
<keyword evidence="1" id="KW-0472">Membrane</keyword>
<gene>
    <name evidence="2" type="ORF">CVT25_013014</name>
</gene>
<reference evidence="2 3" key="1">
    <citation type="journal article" date="2018" name="Evol. Lett.">
        <title>Horizontal gene cluster transfer increased hallucinogenic mushroom diversity.</title>
        <authorList>
            <person name="Reynolds H.T."/>
            <person name="Vijayakumar V."/>
            <person name="Gluck-Thaler E."/>
            <person name="Korotkin H.B."/>
            <person name="Matheny P.B."/>
            <person name="Slot J.C."/>
        </authorList>
    </citation>
    <scope>NUCLEOTIDE SEQUENCE [LARGE SCALE GENOMIC DNA]</scope>
    <source>
        <strain evidence="2 3">2631</strain>
    </source>
</reference>
<name>A0A409XLT8_PSICY</name>
<organism evidence="2 3">
    <name type="scientific">Psilocybe cyanescens</name>
    <dbReference type="NCBI Taxonomy" id="93625"/>
    <lineage>
        <taxon>Eukaryota</taxon>
        <taxon>Fungi</taxon>
        <taxon>Dikarya</taxon>
        <taxon>Basidiomycota</taxon>
        <taxon>Agaricomycotina</taxon>
        <taxon>Agaricomycetes</taxon>
        <taxon>Agaricomycetidae</taxon>
        <taxon>Agaricales</taxon>
        <taxon>Agaricineae</taxon>
        <taxon>Strophariaceae</taxon>
        <taxon>Psilocybe</taxon>
    </lineage>
</organism>
<keyword evidence="1" id="KW-0812">Transmembrane</keyword>
<evidence type="ECO:0000256" key="1">
    <source>
        <dbReference type="SAM" id="Phobius"/>
    </source>
</evidence>
<feature type="transmembrane region" description="Helical" evidence="1">
    <location>
        <begin position="143"/>
        <end position="162"/>
    </location>
</feature>